<dbReference type="EMBL" id="FMZZ01000001">
    <property type="protein sequence ID" value="SDC29586.1"/>
    <property type="molecule type" value="Genomic_DNA"/>
</dbReference>
<name>A0A1G6KGZ2_9PSEU</name>
<dbReference type="Proteomes" id="UP000199501">
    <property type="component" value="Unassembled WGS sequence"/>
</dbReference>
<sequence length="246" mass="26296">MTSTVPGRTGERPRRRPPRSSARRKPPLRRRYLVRRWTVLGSLLSVLTVLYIVFFTSAFGARSVDVIGAKDLTPDEVRAAAAIEPGSPLLVLDTEEIADRVRQLPRVGSVEVRRSFPATIEIEVTERTPVAVVIGPDGAHLLDGGGTDYSVHKAAPPGLPILEAANEQSARAATTVLAALPSPLSGQIAAVSAQSPGNIRLTLTDGRLIKWGNPEHSQRKAAVLGPLLTRPGKTYDVTAPDFPAVS</sequence>
<keyword evidence="3 10" id="KW-0132">Cell division</keyword>
<proteinExistence type="predicted"/>
<dbReference type="GO" id="GO:0005886">
    <property type="term" value="C:plasma membrane"/>
    <property type="evidence" value="ECO:0007669"/>
    <property type="project" value="TreeGrafter"/>
</dbReference>
<dbReference type="OrthoDB" id="9790760at2"/>
<evidence type="ECO:0000313" key="10">
    <source>
        <dbReference type="EMBL" id="SDC29586.1"/>
    </source>
</evidence>
<evidence type="ECO:0000259" key="9">
    <source>
        <dbReference type="PROSITE" id="PS51779"/>
    </source>
</evidence>
<protein>
    <submittedName>
        <fullName evidence="10">Cell division protein FtsQ</fullName>
    </submittedName>
</protein>
<keyword evidence="6" id="KW-0472">Membrane</keyword>
<dbReference type="STRING" id="1271860.SAMN05216174_101880"/>
<dbReference type="Pfam" id="PF03799">
    <property type="entry name" value="FtsQ_DivIB_C"/>
    <property type="match status" value="1"/>
</dbReference>
<accession>A0A1G6KGZ2</accession>
<keyword evidence="7" id="KW-0131">Cell cycle</keyword>
<dbReference type="PANTHER" id="PTHR37820:SF1">
    <property type="entry name" value="CELL DIVISION PROTEIN FTSQ"/>
    <property type="match status" value="1"/>
</dbReference>
<evidence type="ECO:0000256" key="1">
    <source>
        <dbReference type="ARBA" id="ARBA00004370"/>
    </source>
</evidence>
<keyword evidence="2" id="KW-1003">Cell membrane</keyword>
<dbReference type="PANTHER" id="PTHR37820">
    <property type="entry name" value="CELL DIVISION PROTEIN DIVIB"/>
    <property type="match status" value="1"/>
</dbReference>
<evidence type="ECO:0000256" key="6">
    <source>
        <dbReference type="ARBA" id="ARBA00023136"/>
    </source>
</evidence>
<dbReference type="InterPro" id="IPR050487">
    <property type="entry name" value="FtsQ_DivIB"/>
</dbReference>
<evidence type="ECO:0000256" key="2">
    <source>
        <dbReference type="ARBA" id="ARBA00022475"/>
    </source>
</evidence>
<dbReference type="AlphaFoldDB" id="A0A1G6KGZ2"/>
<feature type="compositionally biased region" description="Basic residues" evidence="8">
    <location>
        <begin position="13"/>
        <end position="25"/>
    </location>
</feature>
<organism evidence="10 11">
    <name type="scientific">Actinokineospora iranica</name>
    <dbReference type="NCBI Taxonomy" id="1271860"/>
    <lineage>
        <taxon>Bacteria</taxon>
        <taxon>Bacillati</taxon>
        <taxon>Actinomycetota</taxon>
        <taxon>Actinomycetes</taxon>
        <taxon>Pseudonocardiales</taxon>
        <taxon>Pseudonocardiaceae</taxon>
        <taxon>Actinokineospora</taxon>
    </lineage>
</organism>
<dbReference type="InterPro" id="IPR013685">
    <property type="entry name" value="POTRA_FtsQ_type"/>
</dbReference>
<dbReference type="InterPro" id="IPR005548">
    <property type="entry name" value="Cell_div_FtsQ/DivIB_C"/>
</dbReference>
<dbReference type="Pfam" id="PF08478">
    <property type="entry name" value="POTRA_1"/>
    <property type="match status" value="1"/>
</dbReference>
<evidence type="ECO:0000256" key="3">
    <source>
        <dbReference type="ARBA" id="ARBA00022618"/>
    </source>
</evidence>
<dbReference type="RefSeq" id="WP_091448288.1">
    <property type="nucleotide sequence ID" value="NZ_FMZZ01000001.1"/>
</dbReference>
<feature type="region of interest" description="Disordered" evidence="8">
    <location>
        <begin position="1"/>
        <end position="25"/>
    </location>
</feature>
<feature type="domain" description="POTRA" evidence="9">
    <location>
        <begin position="59"/>
        <end position="127"/>
    </location>
</feature>
<keyword evidence="5" id="KW-1133">Transmembrane helix</keyword>
<dbReference type="PROSITE" id="PS51779">
    <property type="entry name" value="POTRA"/>
    <property type="match status" value="1"/>
</dbReference>
<keyword evidence="4" id="KW-0812">Transmembrane</keyword>
<dbReference type="InterPro" id="IPR034746">
    <property type="entry name" value="POTRA"/>
</dbReference>
<comment type="subcellular location">
    <subcellularLocation>
        <location evidence="1">Membrane</location>
    </subcellularLocation>
</comment>
<evidence type="ECO:0000313" key="11">
    <source>
        <dbReference type="Proteomes" id="UP000199501"/>
    </source>
</evidence>
<evidence type="ECO:0000256" key="7">
    <source>
        <dbReference type="ARBA" id="ARBA00023306"/>
    </source>
</evidence>
<evidence type="ECO:0000256" key="8">
    <source>
        <dbReference type="SAM" id="MobiDB-lite"/>
    </source>
</evidence>
<evidence type="ECO:0000256" key="5">
    <source>
        <dbReference type="ARBA" id="ARBA00022989"/>
    </source>
</evidence>
<evidence type="ECO:0000256" key="4">
    <source>
        <dbReference type="ARBA" id="ARBA00022692"/>
    </source>
</evidence>
<reference evidence="11" key="1">
    <citation type="submission" date="2016-10" db="EMBL/GenBank/DDBJ databases">
        <authorList>
            <person name="Varghese N."/>
            <person name="Submissions S."/>
        </authorList>
    </citation>
    <scope>NUCLEOTIDE SEQUENCE [LARGE SCALE GENOMIC DNA]</scope>
    <source>
        <strain evidence="11">IBRC-M 10403</strain>
    </source>
</reference>
<dbReference type="GO" id="GO:0051301">
    <property type="term" value="P:cell division"/>
    <property type="evidence" value="ECO:0007669"/>
    <property type="project" value="UniProtKB-KW"/>
</dbReference>
<keyword evidence="11" id="KW-1185">Reference proteome</keyword>
<gene>
    <name evidence="10" type="ORF">SAMN05216174_101880</name>
</gene>
<dbReference type="Gene3D" id="3.10.20.310">
    <property type="entry name" value="membrane protein fhac"/>
    <property type="match status" value="1"/>
</dbReference>